<dbReference type="EMBL" id="ADVG01000001">
    <property type="protein sequence ID" value="EFH90394.1"/>
    <property type="molecule type" value="Genomic_DNA"/>
</dbReference>
<dbReference type="Pfam" id="PF07690">
    <property type="entry name" value="MFS_1"/>
    <property type="match status" value="1"/>
</dbReference>
<evidence type="ECO:0000256" key="1">
    <source>
        <dbReference type="SAM" id="Phobius"/>
    </source>
</evidence>
<dbReference type="PANTHER" id="PTHR23530:SF1">
    <property type="entry name" value="PERMEASE, MAJOR FACILITATOR SUPERFAMILY-RELATED"/>
    <property type="match status" value="1"/>
</dbReference>
<gene>
    <name evidence="2" type="ORF">Krac_12014</name>
</gene>
<feature type="transmembrane region" description="Helical" evidence="1">
    <location>
        <begin position="47"/>
        <end position="71"/>
    </location>
</feature>
<feature type="transmembrane region" description="Helical" evidence="1">
    <location>
        <begin position="262"/>
        <end position="287"/>
    </location>
</feature>
<dbReference type="InterPro" id="IPR036259">
    <property type="entry name" value="MFS_trans_sf"/>
</dbReference>
<feature type="transmembrane region" description="Helical" evidence="1">
    <location>
        <begin position="389"/>
        <end position="408"/>
    </location>
</feature>
<feature type="transmembrane region" description="Helical" evidence="1">
    <location>
        <begin position="155"/>
        <end position="177"/>
    </location>
</feature>
<dbReference type="GO" id="GO:0022857">
    <property type="term" value="F:transmembrane transporter activity"/>
    <property type="evidence" value="ECO:0007669"/>
    <property type="project" value="InterPro"/>
</dbReference>
<dbReference type="Gene3D" id="1.20.1250.20">
    <property type="entry name" value="MFS general substrate transporter like domains"/>
    <property type="match status" value="2"/>
</dbReference>
<comment type="caution">
    <text evidence="2">The sequence shown here is derived from an EMBL/GenBank/DDBJ whole genome shotgun (WGS) entry which is preliminary data.</text>
</comment>
<feature type="transmembrane region" description="Helical" evidence="1">
    <location>
        <begin position="324"/>
        <end position="346"/>
    </location>
</feature>
<proteinExistence type="predicted"/>
<dbReference type="SUPFAM" id="SSF103473">
    <property type="entry name" value="MFS general substrate transporter"/>
    <property type="match status" value="1"/>
</dbReference>
<organism evidence="2 3">
    <name type="scientific">Ktedonobacter racemifer DSM 44963</name>
    <dbReference type="NCBI Taxonomy" id="485913"/>
    <lineage>
        <taxon>Bacteria</taxon>
        <taxon>Bacillati</taxon>
        <taxon>Chloroflexota</taxon>
        <taxon>Ktedonobacteria</taxon>
        <taxon>Ktedonobacterales</taxon>
        <taxon>Ktedonobacteraceae</taxon>
        <taxon>Ktedonobacter</taxon>
    </lineage>
</organism>
<dbReference type="InParanoid" id="D6TEZ4"/>
<keyword evidence="1" id="KW-1133">Transmembrane helix</keyword>
<protein>
    <submittedName>
        <fullName evidence="2">Major facilitator superfamily MFS_1</fullName>
    </submittedName>
</protein>
<dbReference type="OrthoDB" id="9816124at2"/>
<dbReference type="eggNOG" id="COG2814">
    <property type="taxonomic scope" value="Bacteria"/>
</dbReference>
<feature type="transmembrane region" description="Helical" evidence="1">
    <location>
        <begin position="115"/>
        <end position="143"/>
    </location>
</feature>
<evidence type="ECO:0000313" key="3">
    <source>
        <dbReference type="Proteomes" id="UP000004508"/>
    </source>
</evidence>
<dbReference type="InterPro" id="IPR011701">
    <property type="entry name" value="MFS"/>
</dbReference>
<sequence length="418" mass="45741">MNDSVRESSTEDTLSASISQARPWRRWLTAFFGYTASSRVQLTSAIWMIYLAAQGYSPFVIGLFEMTFHIAKFVAEVPTGIFADLLGRRKSLILYCLISAVDSLLYLHPTAPFMLLAFALSGISLAFLGGANDALLWTLTGYADAQRQAQLYSKLMSWTLMVSLVSEMIGATLGGYLGGIMQTLPFICGALVSLVSILPLCLLPEGIEERQPEERINVLAHLGSGLRTVWNTPAILGLILISGLTESCGTTIYFYVQLQLHGLGFALSAIGLIIALSKVSQFLFTAMVPAMMRKIPERWLLPLAVLAQAAGLLLMMQPQMIPSLLGFLIFFQAATAVLYPALSTYINQRCPEAQRATVLSFQTGLFSLAMIVLFPLFGLGITHSSYSAVYGWTVLALLLGGLGTVFLVRLRQWHVKMK</sequence>
<dbReference type="AlphaFoldDB" id="D6TEZ4"/>
<keyword evidence="1" id="KW-0812">Transmembrane</keyword>
<accession>D6TEZ4</accession>
<feature type="transmembrane region" description="Helical" evidence="1">
    <location>
        <begin position="234"/>
        <end position="256"/>
    </location>
</feature>
<dbReference type="PANTHER" id="PTHR23530">
    <property type="entry name" value="TRANSPORT PROTEIN-RELATED"/>
    <property type="match status" value="1"/>
</dbReference>
<dbReference type="Proteomes" id="UP000004508">
    <property type="component" value="Unassembled WGS sequence"/>
</dbReference>
<evidence type="ECO:0000313" key="2">
    <source>
        <dbReference type="EMBL" id="EFH90394.1"/>
    </source>
</evidence>
<reference evidence="2 3" key="1">
    <citation type="journal article" date="2011" name="Stand. Genomic Sci.">
        <title>Non-contiguous finished genome sequence and contextual data of the filamentous soil bacterium Ktedonobacter racemifer type strain (SOSP1-21).</title>
        <authorList>
            <person name="Chang Y.J."/>
            <person name="Land M."/>
            <person name="Hauser L."/>
            <person name="Chertkov O."/>
            <person name="Del Rio T.G."/>
            <person name="Nolan M."/>
            <person name="Copeland A."/>
            <person name="Tice H."/>
            <person name="Cheng J.F."/>
            <person name="Lucas S."/>
            <person name="Han C."/>
            <person name="Goodwin L."/>
            <person name="Pitluck S."/>
            <person name="Ivanova N."/>
            <person name="Ovchinikova G."/>
            <person name="Pati A."/>
            <person name="Chen A."/>
            <person name="Palaniappan K."/>
            <person name="Mavromatis K."/>
            <person name="Liolios K."/>
            <person name="Brettin T."/>
            <person name="Fiebig A."/>
            <person name="Rohde M."/>
            <person name="Abt B."/>
            <person name="Goker M."/>
            <person name="Detter J.C."/>
            <person name="Woyke T."/>
            <person name="Bristow J."/>
            <person name="Eisen J.A."/>
            <person name="Markowitz V."/>
            <person name="Hugenholtz P."/>
            <person name="Kyrpides N.C."/>
            <person name="Klenk H.P."/>
            <person name="Lapidus A."/>
        </authorList>
    </citation>
    <scope>NUCLEOTIDE SEQUENCE [LARGE SCALE GENOMIC DNA]</scope>
    <source>
        <strain evidence="3">DSM 44963</strain>
    </source>
</reference>
<dbReference type="InterPro" id="IPR053160">
    <property type="entry name" value="MFS_DHA3_Transporter"/>
</dbReference>
<dbReference type="RefSeq" id="WP_007907730.1">
    <property type="nucleotide sequence ID" value="NZ_ADVG01000001.1"/>
</dbReference>
<keyword evidence="3" id="KW-1185">Reference proteome</keyword>
<dbReference type="STRING" id="485913.Krac_12014"/>
<feature type="transmembrane region" description="Helical" evidence="1">
    <location>
        <begin position="358"/>
        <end position="377"/>
    </location>
</feature>
<keyword evidence="1" id="KW-0472">Membrane</keyword>
<feature type="transmembrane region" description="Helical" evidence="1">
    <location>
        <begin position="92"/>
        <end position="109"/>
    </location>
</feature>
<name>D6TEZ4_KTERA</name>